<reference evidence="2 3" key="1">
    <citation type="submission" date="2020-04" db="EMBL/GenBank/DDBJ databases">
        <authorList>
            <person name="Liu S."/>
        </authorList>
    </citation>
    <scope>NUCLEOTIDE SEQUENCE [LARGE SCALE GENOMIC DNA]</scope>
    <source>
        <strain evidence="2 3">CGMCC 1.15091</strain>
    </source>
</reference>
<protein>
    <submittedName>
        <fullName evidence="2">Uncharacterized protein</fullName>
    </submittedName>
</protein>
<feature type="compositionally biased region" description="Low complexity" evidence="1">
    <location>
        <begin position="59"/>
        <end position="78"/>
    </location>
</feature>
<name>A0ABX1JPU7_9MICC</name>
<feature type="region of interest" description="Disordered" evidence="1">
    <location>
        <begin position="58"/>
        <end position="80"/>
    </location>
</feature>
<evidence type="ECO:0000256" key="1">
    <source>
        <dbReference type="SAM" id="MobiDB-lite"/>
    </source>
</evidence>
<feature type="region of interest" description="Disordered" evidence="1">
    <location>
        <begin position="131"/>
        <end position="154"/>
    </location>
</feature>
<proteinExistence type="predicted"/>
<evidence type="ECO:0000313" key="2">
    <source>
        <dbReference type="EMBL" id="NKX51048.1"/>
    </source>
</evidence>
<organism evidence="2 3">
    <name type="scientific">Arthrobacter deserti</name>
    <dbReference type="NCBI Taxonomy" id="1742687"/>
    <lineage>
        <taxon>Bacteria</taxon>
        <taxon>Bacillati</taxon>
        <taxon>Actinomycetota</taxon>
        <taxon>Actinomycetes</taxon>
        <taxon>Micrococcales</taxon>
        <taxon>Micrococcaceae</taxon>
        <taxon>Arthrobacter</taxon>
    </lineage>
</organism>
<sequence length="324" mass="32688">MSPARLQLKGASLQELRAQVLAEYGPAARIVAAEKVTVGGIRGYLARHHYEVTVEIPDRPAGAGAAPGAPARTPGRGAHALDEPRRAGIAALLAEAEALEARLHGRPPELSVSTSSGGFVELMDDLTFNTGPTPVTAPAGPRPAPAGGPAAPEQAPVPLAGPGDLVVVAGLGEDPLHVARSMAGAVRGTARAGEDGAVLLAPDVKAGGALAGIVRRPVQDRKSALAARARGVERGHSVFVAFGLGRGGAELESLLAVLAGLGADQLWAAVDAGRKPGDTARGVRRLREAGPVDAVAVEGVAYTATPETVLELGLPIGWTDGARP</sequence>
<gene>
    <name evidence="2" type="ORF">HER39_10840</name>
</gene>
<dbReference type="EMBL" id="JAAZSR010000164">
    <property type="protein sequence ID" value="NKX51048.1"/>
    <property type="molecule type" value="Genomic_DNA"/>
</dbReference>
<keyword evidence="3" id="KW-1185">Reference proteome</keyword>
<comment type="caution">
    <text evidence="2">The sequence shown here is derived from an EMBL/GenBank/DDBJ whole genome shotgun (WGS) entry which is preliminary data.</text>
</comment>
<dbReference type="Proteomes" id="UP000523795">
    <property type="component" value="Unassembled WGS sequence"/>
</dbReference>
<accession>A0ABX1JPU7</accession>
<evidence type="ECO:0000313" key="3">
    <source>
        <dbReference type="Proteomes" id="UP000523795"/>
    </source>
</evidence>